<dbReference type="RefSeq" id="WP_119113795.1">
    <property type="nucleotide sequence ID" value="NZ_CBCSEO010000025.1"/>
</dbReference>
<dbReference type="AlphaFoldDB" id="A0A398B790"/>
<dbReference type="GO" id="GO:0140359">
    <property type="term" value="F:ABC-type transporter activity"/>
    <property type="evidence" value="ECO:0007669"/>
    <property type="project" value="InterPro"/>
</dbReference>
<keyword evidence="3" id="KW-1185">Reference proteome</keyword>
<evidence type="ECO:0000256" key="1">
    <source>
        <dbReference type="SAM" id="Phobius"/>
    </source>
</evidence>
<reference evidence="2 3" key="1">
    <citation type="submission" date="2018-08" db="EMBL/GenBank/DDBJ databases">
        <title>Bacillus jemisoniae sp. nov., Bacillus chryseoplanitiae sp. nov., Bacillus resnikiae sp. nov., and Bacillus frankliniae sp. nov., isolated from Viking spacecraft and associated surfaces.</title>
        <authorList>
            <person name="Seuylemezian A."/>
            <person name="Vaishampayan P."/>
        </authorList>
    </citation>
    <scope>NUCLEOTIDE SEQUENCE [LARGE SCALE GENOMIC DNA]</scope>
    <source>
        <strain evidence="2 3">JJ-247</strain>
    </source>
</reference>
<evidence type="ECO:0008006" key="4">
    <source>
        <dbReference type="Google" id="ProtNLM"/>
    </source>
</evidence>
<dbReference type="Proteomes" id="UP000265816">
    <property type="component" value="Unassembled WGS sequence"/>
</dbReference>
<keyword evidence="1" id="KW-0472">Membrane</keyword>
<proteinExistence type="predicted"/>
<evidence type="ECO:0000313" key="3">
    <source>
        <dbReference type="Proteomes" id="UP000265816"/>
    </source>
</evidence>
<feature type="transmembrane region" description="Helical" evidence="1">
    <location>
        <begin position="51"/>
        <end position="76"/>
    </location>
</feature>
<name>A0A398B790_9BACI</name>
<dbReference type="Pfam" id="PF12679">
    <property type="entry name" value="ABC2_membrane_2"/>
    <property type="match status" value="1"/>
</dbReference>
<evidence type="ECO:0000313" key="2">
    <source>
        <dbReference type="EMBL" id="RID83586.1"/>
    </source>
</evidence>
<feature type="transmembrane region" description="Helical" evidence="1">
    <location>
        <begin position="12"/>
        <end position="31"/>
    </location>
</feature>
<feature type="transmembrane region" description="Helical" evidence="1">
    <location>
        <begin position="202"/>
        <end position="222"/>
    </location>
</feature>
<gene>
    <name evidence="2" type="ORF">D1970_15555</name>
</gene>
<feature type="transmembrane region" description="Helical" evidence="1">
    <location>
        <begin position="97"/>
        <end position="123"/>
    </location>
</feature>
<dbReference type="GO" id="GO:0005886">
    <property type="term" value="C:plasma membrane"/>
    <property type="evidence" value="ECO:0007669"/>
    <property type="project" value="UniProtKB-SubCell"/>
</dbReference>
<accession>A0A398B790</accession>
<keyword evidence="1" id="KW-0812">Transmembrane</keyword>
<dbReference type="EMBL" id="QWVT01000026">
    <property type="protein sequence ID" value="RID83586.1"/>
    <property type="molecule type" value="Genomic_DNA"/>
</dbReference>
<protein>
    <recommendedName>
        <fullName evidence="4">ABC transporter permease</fullName>
    </recommendedName>
</protein>
<comment type="caution">
    <text evidence="2">The sequence shown here is derived from an EMBL/GenBank/DDBJ whole genome shotgun (WGS) entry which is preliminary data.</text>
</comment>
<feature type="transmembrane region" description="Helical" evidence="1">
    <location>
        <begin position="160"/>
        <end position="179"/>
    </location>
</feature>
<dbReference type="OrthoDB" id="2580477at2"/>
<organism evidence="2 3">
    <name type="scientific">Mesobacillus zeae</name>
    <dbReference type="NCBI Taxonomy" id="1917180"/>
    <lineage>
        <taxon>Bacteria</taxon>
        <taxon>Bacillati</taxon>
        <taxon>Bacillota</taxon>
        <taxon>Bacilli</taxon>
        <taxon>Bacillales</taxon>
        <taxon>Bacillaceae</taxon>
        <taxon>Mesobacillus</taxon>
    </lineage>
</organism>
<feature type="transmembrane region" description="Helical" evidence="1">
    <location>
        <begin position="129"/>
        <end position="153"/>
    </location>
</feature>
<sequence>MYEIGKREFVSLFKSFKSIMIIAILLATSYYSAKFASFIVTELTDVEDIDIHYFGLLGLIVLFGQLFIMGLSHDSINRELHERTMRFLVTRTSRVSILLGKFFGILMFWFVCLLTSFLLISIFAHKLDLYIFSQTMSLLTFQIALTIFVSVLIPKPSFTMFLGIVVGILVPIMGFWLTLTENVWVSWIKYITPFYYLDQDGYTFLVTFLFSGLLLFAAGLIFNRRDC</sequence>
<keyword evidence="1" id="KW-1133">Transmembrane helix</keyword>